<proteinExistence type="predicted"/>
<evidence type="ECO:0000313" key="2">
    <source>
        <dbReference type="Proteomes" id="UP000789759"/>
    </source>
</evidence>
<comment type="caution">
    <text evidence="1">The sequence shown here is derived from an EMBL/GenBank/DDBJ whole genome shotgun (WGS) entry which is preliminary data.</text>
</comment>
<dbReference type="AlphaFoldDB" id="A0A9N9PDD0"/>
<dbReference type="EMBL" id="CAJVQA010076570">
    <property type="protein sequence ID" value="CAG8835656.1"/>
    <property type="molecule type" value="Genomic_DNA"/>
</dbReference>
<organism evidence="1 2">
    <name type="scientific">Cetraspora pellucida</name>
    <dbReference type="NCBI Taxonomy" id="1433469"/>
    <lineage>
        <taxon>Eukaryota</taxon>
        <taxon>Fungi</taxon>
        <taxon>Fungi incertae sedis</taxon>
        <taxon>Mucoromycota</taxon>
        <taxon>Glomeromycotina</taxon>
        <taxon>Glomeromycetes</taxon>
        <taxon>Diversisporales</taxon>
        <taxon>Gigasporaceae</taxon>
        <taxon>Cetraspora</taxon>
    </lineage>
</organism>
<dbReference type="Proteomes" id="UP000789759">
    <property type="component" value="Unassembled WGS sequence"/>
</dbReference>
<protein>
    <submittedName>
        <fullName evidence="1">1926_t:CDS:1</fullName>
    </submittedName>
</protein>
<feature type="non-terminal residue" evidence="1">
    <location>
        <position position="1"/>
    </location>
</feature>
<sequence>QNDEIFNLSYDQAIKKATTQITDIYFLVRIITYFEILKQSSTNLSISFIWKKYNEDYYP</sequence>
<accession>A0A9N9PDD0</accession>
<name>A0A9N9PDD0_9GLOM</name>
<reference evidence="1" key="1">
    <citation type="submission" date="2021-06" db="EMBL/GenBank/DDBJ databases">
        <authorList>
            <person name="Kallberg Y."/>
            <person name="Tangrot J."/>
            <person name="Rosling A."/>
        </authorList>
    </citation>
    <scope>NUCLEOTIDE SEQUENCE</scope>
    <source>
        <strain evidence="1">FL966</strain>
    </source>
</reference>
<gene>
    <name evidence="1" type="ORF">CPELLU_LOCUS21267</name>
</gene>
<keyword evidence="2" id="KW-1185">Reference proteome</keyword>
<dbReference type="OrthoDB" id="2477600at2759"/>
<evidence type="ECO:0000313" key="1">
    <source>
        <dbReference type="EMBL" id="CAG8835656.1"/>
    </source>
</evidence>